<reference evidence="1" key="1">
    <citation type="submission" date="2021-01" db="EMBL/GenBank/DDBJ databases">
        <authorList>
            <person name="Corre E."/>
            <person name="Pelletier E."/>
            <person name="Niang G."/>
            <person name="Scheremetjew M."/>
            <person name="Finn R."/>
            <person name="Kale V."/>
            <person name="Holt S."/>
            <person name="Cochrane G."/>
            <person name="Meng A."/>
            <person name="Brown T."/>
            <person name="Cohen L."/>
        </authorList>
    </citation>
    <scope>NUCLEOTIDE SEQUENCE</scope>
    <source>
        <strain evidence="1">SAG 36.94</strain>
    </source>
</reference>
<name>A0A7S1T8G4_9RHOD</name>
<proteinExistence type="predicted"/>
<dbReference type="AlphaFoldDB" id="A0A7S1T8G4"/>
<accession>A0A7S1T8G4</accession>
<organism evidence="1">
    <name type="scientific">Compsopogon caeruleus</name>
    <dbReference type="NCBI Taxonomy" id="31354"/>
    <lineage>
        <taxon>Eukaryota</taxon>
        <taxon>Rhodophyta</taxon>
        <taxon>Compsopogonophyceae</taxon>
        <taxon>Compsopogonales</taxon>
        <taxon>Compsopogonaceae</taxon>
        <taxon>Compsopogon</taxon>
    </lineage>
</organism>
<dbReference type="GO" id="GO:0010508">
    <property type="term" value="P:positive regulation of autophagy"/>
    <property type="evidence" value="ECO:0007669"/>
    <property type="project" value="TreeGrafter"/>
</dbReference>
<dbReference type="EMBL" id="HBGH01001447">
    <property type="protein sequence ID" value="CAD9223353.1"/>
    <property type="molecule type" value="Transcribed_RNA"/>
</dbReference>
<gene>
    <name evidence="1" type="ORF">CCAE0312_LOCUS732</name>
</gene>
<evidence type="ECO:0000313" key="1">
    <source>
        <dbReference type="EMBL" id="CAD9223353.1"/>
    </source>
</evidence>
<protein>
    <submittedName>
        <fullName evidence="1">Uncharacterized protein</fullName>
    </submittedName>
</protein>
<dbReference type="GO" id="GO:1904262">
    <property type="term" value="P:negative regulation of TORC1 signaling"/>
    <property type="evidence" value="ECO:0007669"/>
    <property type="project" value="TreeGrafter"/>
</dbReference>
<sequence>MLTRGGSLEVAEVSKIVDKKPLNPFKKDQVEAAADDRKLSTNRRRWAHAVPGYDPSVLRTTLVGTLLSSPAASGGLQESEEALRPGLPQDKAFARSWMWKSLTKPAVLPLTTDYGPDERTLRQKSYSEYAKQPYCSYEAIP</sequence>
<dbReference type="GO" id="GO:1990130">
    <property type="term" value="C:GATOR1 complex"/>
    <property type="evidence" value="ECO:0007669"/>
    <property type="project" value="TreeGrafter"/>
</dbReference>
<dbReference type="GO" id="GO:0005096">
    <property type="term" value="F:GTPase activator activity"/>
    <property type="evidence" value="ECO:0007669"/>
    <property type="project" value="InterPro"/>
</dbReference>
<dbReference type="PANTHER" id="PTHR13179:SF8">
    <property type="entry name" value="GATOR COMPLEX PROTEIN DEPDC5"/>
    <property type="match status" value="1"/>
</dbReference>
<dbReference type="PANTHER" id="PTHR13179">
    <property type="entry name" value="DEP DOMAIN CONTAINING PROTEIN 5"/>
    <property type="match status" value="1"/>
</dbReference>
<dbReference type="InterPro" id="IPR027244">
    <property type="entry name" value="IML1"/>
</dbReference>